<feature type="compositionally biased region" description="Basic and acidic residues" evidence="1">
    <location>
        <begin position="83"/>
        <end position="99"/>
    </location>
</feature>
<evidence type="ECO:0000313" key="3">
    <source>
        <dbReference type="EMBL" id="KRY13785.1"/>
    </source>
</evidence>
<feature type="region of interest" description="Disordered" evidence="1">
    <location>
        <begin position="77"/>
        <end position="99"/>
    </location>
</feature>
<dbReference type="AlphaFoldDB" id="A0A0V0ZH71"/>
<proteinExistence type="predicted"/>
<sequence length="99" mass="11223">MYCLPIDVPEESVGEYTQRLRHDLEELYEAGWLRAAAPEVLDRPESPLPCERTGRQGLLESCYTSPDEDQTWGLLQQSVRSPGRLEHVPGGEVREQKAT</sequence>
<dbReference type="Proteomes" id="UP000054783">
    <property type="component" value="Unassembled WGS sequence"/>
</dbReference>
<keyword evidence="4" id="KW-1185">Reference proteome</keyword>
<protein>
    <submittedName>
        <fullName evidence="2">Uncharacterized protein</fullName>
    </submittedName>
</protein>
<evidence type="ECO:0000256" key="1">
    <source>
        <dbReference type="SAM" id="MobiDB-lite"/>
    </source>
</evidence>
<organism evidence="2 4">
    <name type="scientific">Trichinella patagoniensis</name>
    <dbReference type="NCBI Taxonomy" id="990121"/>
    <lineage>
        <taxon>Eukaryota</taxon>
        <taxon>Metazoa</taxon>
        <taxon>Ecdysozoa</taxon>
        <taxon>Nematoda</taxon>
        <taxon>Enoplea</taxon>
        <taxon>Dorylaimia</taxon>
        <taxon>Trichinellida</taxon>
        <taxon>Trichinellidae</taxon>
        <taxon>Trichinella</taxon>
    </lineage>
</organism>
<evidence type="ECO:0000313" key="4">
    <source>
        <dbReference type="Proteomes" id="UP000054783"/>
    </source>
</evidence>
<dbReference type="EMBL" id="JYDQ01000131">
    <property type="protein sequence ID" value="KRY13785.1"/>
    <property type="molecule type" value="Genomic_DNA"/>
</dbReference>
<reference evidence="2 4" key="1">
    <citation type="submission" date="2015-01" db="EMBL/GenBank/DDBJ databases">
        <title>Evolution of Trichinella species and genotypes.</title>
        <authorList>
            <person name="Korhonen P.K."/>
            <person name="Edoardo P."/>
            <person name="Giuseppe L.R."/>
            <person name="Gasser R.B."/>
        </authorList>
    </citation>
    <scope>NUCLEOTIDE SEQUENCE [LARGE SCALE GENOMIC DNA]</scope>
    <source>
        <strain evidence="2">ISS2496</strain>
    </source>
</reference>
<gene>
    <name evidence="3" type="ORF">T12_12959</name>
    <name evidence="2" type="ORF">T12_15648</name>
</gene>
<comment type="caution">
    <text evidence="2">The sequence shown here is derived from an EMBL/GenBank/DDBJ whole genome shotgun (WGS) entry which is preliminary data.</text>
</comment>
<evidence type="ECO:0000313" key="2">
    <source>
        <dbReference type="EMBL" id="KRY11927.1"/>
    </source>
</evidence>
<feature type="non-terminal residue" evidence="2">
    <location>
        <position position="99"/>
    </location>
</feature>
<accession>A0A0V0ZH71</accession>
<dbReference type="EMBL" id="JYDQ01000179">
    <property type="protein sequence ID" value="KRY11927.1"/>
    <property type="molecule type" value="Genomic_DNA"/>
</dbReference>
<name>A0A0V0ZH71_9BILA</name>